<dbReference type="GO" id="GO:0006680">
    <property type="term" value="P:glucosylceramide catabolic process"/>
    <property type="evidence" value="ECO:0007669"/>
    <property type="project" value="TreeGrafter"/>
</dbReference>
<comment type="similarity">
    <text evidence="2">Belongs to the glycosyl hydrolase 30 family.</text>
</comment>
<dbReference type="InterPro" id="IPR017853">
    <property type="entry name" value="GH"/>
</dbReference>
<dbReference type="AlphaFoldDB" id="A0A820RFA7"/>
<dbReference type="GO" id="GO:0004348">
    <property type="term" value="F:glucosylceramidase activity"/>
    <property type="evidence" value="ECO:0007669"/>
    <property type="project" value="UniProtKB-EC"/>
</dbReference>
<evidence type="ECO:0000256" key="3">
    <source>
        <dbReference type="ARBA" id="ARBA00012658"/>
    </source>
</evidence>
<reference evidence="7" key="1">
    <citation type="submission" date="2021-02" db="EMBL/GenBank/DDBJ databases">
        <authorList>
            <person name="Nowell W R."/>
        </authorList>
    </citation>
    <scope>NUCLEOTIDE SEQUENCE</scope>
</reference>
<dbReference type="PANTHER" id="PTHR11069">
    <property type="entry name" value="GLUCOSYLCERAMIDASE"/>
    <property type="match status" value="1"/>
</dbReference>
<evidence type="ECO:0000256" key="1">
    <source>
        <dbReference type="ARBA" id="ARBA00001013"/>
    </source>
</evidence>
<dbReference type="InterPro" id="IPR001139">
    <property type="entry name" value="Glyco_hydro_30"/>
</dbReference>
<gene>
    <name evidence="7" type="ORF">KXQ929_LOCUS53128</name>
</gene>
<dbReference type="Gene3D" id="3.20.20.80">
    <property type="entry name" value="Glycosidases"/>
    <property type="match status" value="1"/>
</dbReference>
<evidence type="ECO:0000313" key="8">
    <source>
        <dbReference type="Proteomes" id="UP000663868"/>
    </source>
</evidence>
<keyword evidence="4" id="KW-0732">Signal</keyword>
<evidence type="ECO:0000313" key="7">
    <source>
        <dbReference type="EMBL" id="CAF4436871.1"/>
    </source>
</evidence>
<evidence type="ECO:0000256" key="2">
    <source>
        <dbReference type="ARBA" id="ARBA00005382"/>
    </source>
</evidence>
<comment type="catalytic activity">
    <reaction evidence="1">
        <text>a beta-D-glucosyl-(1&lt;-&gt;1')-N-acylsphing-4-enine + H2O = an N-acylsphing-4-enine + D-glucose</text>
        <dbReference type="Rhea" id="RHEA:13269"/>
        <dbReference type="ChEBI" id="CHEBI:4167"/>
        <dbReference type="ChEBI" id="CHEBI:15377"/>
        <dbReference type="ChEBI" id="CHEBI:22801"/>
        <dbReference type="ChEBI" id="CHEBI:52639"/>
        <dbReference type="EC" id="3.2.1.45"/>
    </reaction>
    <physiologicalReaction direction="left-to-right" evidence="1">
        <dbReference type="Rhea" id="RHEA:13270"/>
    </physiologicalReaction>
</comment>
<dbReference type="Proteomes" id="UP000663868">
    <property type="component" value="Unassembled WGS sequence"/>
</dbReference>
<evidence type="ECO:0000259" key="6">
    <source>
        <dbReference type="Pfam" id="PF17189"/>
    </source>
</evidence>
<feature type="non-terminal residue" evidence="7">
    <location>
        <position position="150"/>
    </location>
</feature>
<dbReference type="GO" id="GO:0016020">
    <property type="term" value="C:membrane"/>
    <property type="evidence" value="ECO:0007669"/>
    <property type="project" value="GOC"/>
</dbReference>
<accession>A0A820RFA7</accession>
<sequence length="150" mass="16673">IDALSTVHEQFPDKNLYFTEQWVGAPGNLKGDLVWHVKNLIIGATRNWARTVLEWNVAANSKLEPHTPGGCTQCLGALTIDGNQILSPRNPAYYIIAHAAKFVRPNSIRIGSNIVSGLPNVAFQRENDMKKVLIVVNENHSVKQTFQIQC</sequence>
<organism evidence="7 8">
    <name type="scientific">Adineta steineri</name>
    <dbReference type="NCBI Taxonomy" id="433720"/>
    <lineage>
        <taxon>Eukaryota</taxon>
        <taxon>Metazoa</taxon>
        <taxon>Spiralia</taxon>
        <taxon>Gnathifera</taxon>
        <taxon>Rotifera</taxon>
        <taxon>Eurotatoria</taxon>
        <taxon>Bdelloidea</taxon>
        <taxon>Adinetida</taxon>
        <taxon>Adinetidae</taxon>
        <taxon>Adineta</taxon>
    </lineage>
</organism>
<feature type="non-terminal residue" evidence="7">
    <location>
        <position position="1"/>
    </location>
</feature>
<dbReference type="PANTHER" id="PTHR11069:SF23">
    <property type="entry name" value="LYSOSOMAL ACID GLUCOSYLCERAMIDASE"/>
    <property type="match status" value="1"/>
</dbReference>
<protein>
    <recommendedName>
        <fullName evidence="3">glucosylceramidase</fullName>
        <ecNumber evidence="3">3.2.1.45</ecNumber>
    </recommendedName>
</protein>
<feature type="domain" description="Glycosyl hydrolase family 30 beta sandwich" evidence="6">
    <location>
        <begin position="107"/>
        <end position="149"/>
    </location>
</feature>
<dbReference type="EMBL" id="CAJOBB010029430">
    <property type="protein sequence ID" value="CAF4436871.1"/>
    <property type="molecule type" value="Genomic_DNA"/>
</dbReference>
<evidence type="ECO:0000256" key="4">
    <source>
        <dbReference type="ARBA" id="ARBA00022729"/>
    </source>
</evidence>
<dbReference type="SUPFAM" id="SSF51445">
    <property type="entry name" value="(Trans)glycosidases"/>
    <property type="match status" value="1"/>
</dbReference>
<proteinExistence type="inferred from homology"/>
<dbReference type="InterPro" id="IPR033452">
    <property type="entry name" value="GH30_C"/>
</dbReference>
<comment type="caution">
    <text evidence="7">The sequence shown here is derived from an EMBL/GenBank/DDBJ whole genome shotgun (WGS) entry which is preliminary data.</text>
</comment>
<name>A0A820RFA7_9BILA</name>
<evidence type="ECO:0000256" key="5">
    <source>
        <dbReference type="ARBA" id="ARBA00022801"/>
    </source>
</evidence>
<dbReference type="EC" id="3.2.1.45" evidence="3"/>
<dbReference type="Pfam" id="PF17189">
    <property type="entry name" value="Glyco_hydro_30C"/>
    <property type="match status" value="1"/>
</dbReference>
<keyword evidence="5" id="KW-0378">Hydrolase</keyword>